<accession>A0A7K0FXP8</accession>
<dbReference type="Pfam" id="PF15283">
    <property type="entry name" value="DUF4595"/>
    <property type="match status" value="1"/>
</dbReference>
<organism evidence="2 3">
    <name type="scientific">Pedobacter petrophilus</name>
    <dbReference type="NCBI Taxonomy" id="1908241"/>
    <lineage>
        <taxon>Bacteria</taxon>
        <taxon>Pseudomonadati</taxon>
        <taxon>Bacteroidota</taxon>
        <taxon>Sphingobacteriia</taxon>
        <taxon>Sphingobacteriales</taxon>
        <taxon>Sphingobacteriaceae</taxon>
        <taxon>Pedobacter</taxon>
    </lineage>
</organism>
<proteinExistence type="predicted"/>
<dbReference type="EMBL" id="WKKH01000010">
    <property type="protein sequence ID" value="MRX76142.1"/>
    <property type="molecule type" value="Genomic_DNA"/>
</dbReference>
<dbReference type="RefSeq" id="WP_154280377.1">
    <property type="nucleotide sequence ID" value="NZ_JBHUJQ010000001.1"/>
</dbReference>
<gene>
    <name evidence="2" type="ORF">GJU39_08575</name>
</gene>
<name>A0A7K0FXP8_9SPHI</name>
<dbReference type="InterPro" id="IPR027931">
    <property type="entry name" value="DUF4595"/>
</dbReference>
<reference evidence="2 3" key="1">
    <citation type="submission" date="2019-11" db="EMBL/GenBank/DDBJ databases">
        <title>Pedobacter petrophilus genome.</title>
        <authorList>
            <person name="Feldbauer M.J."/>
            <person name="Newman J.D."/>
        </authorList>
    </citation>
    <scope>NUCLEOTIDE SEQUENCE [LARGE SCALE GENOMIC DNA]</scope>
    <source>
        <strain evidence="2 3">LMG 29686</strain>
    </source>
</reference>
<dbReference type="Proteomes" id="UP000487757">
    <property type="component" value="Unassembled WGS sequence"/>
</dbReference>
<evidence type="ECO:0000259" key="1">
    <source>
        <dbReference type="Pfam" id="PF15283"/>
    </source>
</evidence>
<dbReference type="OrthoDB" id="747473at2"/>
<dbReference type="AlphaFoldDB" id="A0A7K0FXP8"/>
<sequence>MSNKIKFCMVAFVAMVSIFSCKKEIDYSDPNSNGCQLISWKVTSGFDDFTLSFEYNAAGQAIKESLSSGETYTRVFTASKITGTDQDGVVDELVLSKGRTISSGSGGEIEAGVTRFENTKKYGYDADGYLNKVETYQGGILVETNVFSYADGNLIKSVIREGSTGEIQNTTTFTYRSEKAVNTSFSSDPLTTFVDYQKGGYFGKASKNFIASESYTSFDPLGSILVIDNSVYSYQFDSKGNATVLNKTSTSTLYNGGAGTPDTSTDKYEMIYNCK</sequence>
<keyword evidence="3" id="KW-1185">Reference proteome</keyword>
<feature type="domain" description="DUF4595" evidence="1">
    <location>
        <begin position="76"/>
        <end position="243"/>
    </location>
</feature>
<evidence type="ECO:0000313" key="3">
    <source>
        <dbReference type="Proteomes" id="UP000487757"/>
    </source>
</evidence>
<protein>
    <recommendedName>
        <fullName evidence="1">DUF4595 domain-containing protein</fullName>
    </recommendedName>
</protein>
<dbReference type="PROSITE" id="PS51257">
    <property type="entry name" value="PROKAR_LIPOPROTEIN"/>
    <property type="match status" value="1"/>
</dbReference>
<evidence type="ECO:0000313" key="2">
    <source>
        <dbReference type="EMBL" id="MRX76142.1"/>
    </source>
</evidence>
<comment type="caution">
    <text evidence="2">The sequence shown here is derived from an EMBL/GenBank/DDBJ whole genome shotgun (WGS) entry which is preliminary data.</text>
</comment>